<dbReference type="InterPro" id="IPR050385">
    <property type="entry name" value="Archaeal_FAD_synthase"/>
</dbReference>
<proteinExistence type="predicted"/>
<dbReference type="GO" id="GO:0016779">
    <property type="term" value="F:nucleotidyltransferase activity"/>
    <property type="evidence" value="ECO:0007669"/>
    <property type="project" value="UniProtKB-KW"/>
</dbReference>
<dbReference type="InterPro" id="IPR014729">
    <property type="entry name" value="Rossmann-like_a/b/a_fold"/>
</dbReference>
<gene>
    <name evidence="9" type="primary">rfaE2</name>
    <name evidence="9" type="ORF">IAA86_02940</name>
</gene>
<keyword evidence="4" id="KW-0547">Nucleotide-binding</keyword>
<dbReference type="SUPFAM" id="SSF52374">
    <property type="entry name" value="Nucleotidylyl transferase"/>
    <property type="match status" value="1"/>
</dbReference>
<dbReference type="PANTHER" id="PTHR43793">
    <property type="entry name" value="FAD SYNTHASE"/>
    <property type="match status" value="1"/>
</dbReference>
<organism evidence="9 10">
    <name type="scientific">Candidatus Galligastranaerophilus intestinavium</name>
    <dbReference type="NCBI Taxonomy" id="2840836"/>
    <lineage>
        <taxon>Bacteria</taxon>
        <taxon>Candidatus Galligastranaerophilus</taxon>
    </lineage>
</organism>
<protein>
    <recommendedName>
        <fullName evidence="1">D-glycero-beta-D-manno-heptose 1-phosphate adenylyltransferase</fullName>
        <ecNumber evidence="1">2.7.7.70</ecNumber>
    </recommendedName>
</protein>
<evidence type="ECO:0000313" key="9">
    <source>
        <dbReference type="EMBL" id="HIS73959.1"/>
    </source>
</evidence>
<dbReference type="GO" id="GO:0005524">
    <property type="term" value="F:ATP binding"/>
    <property type="evidence" value="ECO:0007669"/>
    <property type="project" value="UniProtKB-KW"/>
</dbReference>
<dbReference type="NCBIfam" id="TIGR00125">
    <property type="entry name" value="cyt_tran_rel"/>
    <property type="match status" value="1"/>
</dbReference>
<sequence>MGKIIQRDKLEELLKLLRTKKKIIVTTNGCFDILHVGHVRYLKKSKTFGDVLIVCLNSDKSVRSIKGEGRPINNENDRAEVLCALECVDYVILFDEDSPKDLLEIIKPNIYTKGADYTLQTLPEADIILKNNGWVEFIELVEGKSTTKIIDKIK</sequence>
<reference evidence="9" key="1">
    <citation type="submission" date="2020-10" db="EMBL/GenBank/DDBJ databases">
        <authorList>
            <person name="Gilroy R."/>
        </authorList>
    </citation>
    <scope>NUCLEOTIDE SEQUENCE</scope>
    <source>
        <strain evidence="9">CHK152-2871</strain>
    </source>
</reference>
<evidence type="ECO:0000259" key="8">
    <source>
        <dbReference type="Pfam" id="PF01467"/>
    </source>
</evidence>
<evidence type="ECO:0000256" key="6">
    <source>
        <dbReference type="ARBA" id="ARBA00023277"/>
    </source>
</evidence>
<dbReference type="EC" id="2.7.7.70" evidence="1"/>
<name>A0A9D1JWZ9_9BACT</name>
<dbReference type="Pfam" id="PF01467">
    <property type="entry name" value="CTP_transf_like"/>
    <property type="match status" value="1"/>
</dbReference>
<dbReference type="PANTHER" id="PTHR43793:SF2">
    <property type="entry name" value="BIFUNCTIONAL PROTEIN HLDE"/>
    <property type="match status" value="1"/>
</dbReference>
<evidence type="ECO:0000256" key="5">
    <source>
        <dbReference type="ARBA" id="ARBA00022840"/>
    </source>
</evidence>
<comment type="caution">
    <text evidence="9">The sequence shown here is derived from an EMBL/GenBank/DDBJ whole genome shotgun (WGS) entry which is preliminary data.</text>
</comment>
<dbReference type="GO" id="GO:0005975">
    <property type="term" value="P:carbohydrate metabolic process"/>
    <property type="evidence" value="ECO:0007669"/>
    <property type="project" value="InterPro"/>
</dbReference>
<dbReference type="Proteomes" id="UP000886865">
    <property type="component" value="Unassembled WGS sequence"/>
</dbReference>
<dbReference type="InterPro" id="IPR004821">
    <property type="entry name" value="Cyt_trans-like"/>
</dbReference>
<evidence type="ECO:0000256" key="1">
    <source>
        <dbReference type="ARBA" id="ARBA00012519"/>
    </source>
</evidence>
<evidence type="ECO:0000256" key="4">
    <source>
        <dbReference type="ARBA" id="ARBA00022741"/>
    </source>
</evidence>
<evidence type="ECO:0000256" key="7">
    <source>
        <dbReference type="ARBA" id="ARBA00047428"/>
    </source>
</evidence>
<dbReference type="EMBL" id="DVJQ01000025">
    <property type="protein sequence ID" value="HIS73959.1"/>
    <property type="molecule type" value="Genomic_DNA"/>
</dbReference>
<reference evidence="9" key="2">
    <citation type="journal article" date="2021" name="PeerJ">
        <title>Extensive microbial diversity within the chicken gut microbiome revealed by metagenomics and culture.</title>
        <authorList>
            <person name="Gilroy R."/>
            <person name="Ravi A."/>
            <person name="Getino M."/>
            <person name="Pursley I."/>
            <person name="Horton D.L."/>
            <person name="Alikhan N.F."/>
            <person name="Baker D."/>
            <person name="Gharbi K."/>
            <person name="Hall N."/>
            <person name="Watson M."/>
            <person name="Adriaenssens E.M."/>
            <person name="Foster-Nyarko E."/>
            <person name="Jarju S."/>
            <person name="Secka A."/>
            <person name="Antonio M."/>
            <person name="Oren A."/>
            <person name="Chaudhuri R.R."/>
            <person name="La Ragione R."/>
            <person name="Hildebrand F."/>
            <person name="Pallen M.J."/>
        </authorList>
    </citation>
    <scope>NUCLEOTIDE SEQUENCE</scope>
    <source>
        <strain evidence="9">CHK152-2871</strain>
    </source>
</reference>
<comment type="catalytic activity">
    <reaction evidence="7">
        <text>D-glycero-beta-D-manno-heptose 1-phosphate + ATP + H(+) = ADP-D-glycero-beta-D-manno-heptose + diphosphate</text>
        <dbReference type="Rhea" id="RHEA:27465"/>
        <dbReference type="ChEBI" id="CHEBI:15378"/>
        <dbReference type="ChEBI" id="CHEBI:30616"/>
        <dbReference type="ChEBI" id="CHEBI:33019"/>
        <dbReference type="ChEBI" id="CHEBI:59967"/>
        <dbReference type="ChEBI" id="CHEBI:61593"/>
        <dbReference type="EC" id="2.7.7.70"/>
    </reaction>
</comment>
<dbReference type="AlphaFoldDB" id="A0A9D1JWZ9"/>
<keyword evidence="6" id="KW-0119">Carbohydrate metabolism</keyword>
<evidence type="ECO:0000313" key="10">
    <source>
        <dbReference type="Proteomes" id="UP000886865"/>
    </source>
</evidence>
<evidence type="ECO:0000256" key="3">
    <source>
        <dbReference type="ARBA" id="ARBA00022695"/>
    </source>
</evidence>
<keyword evidence="5" id="KW-0067">ATP-binding</keyword>
<dbReference type="GO" id="GO:0016773">
    <property type="term" value="F:phosphotransferase activity, alcohol group as acceptor"/>
    <property type="evidence" value="ECO:0007669"/>
    <property type="project" value="InterPro"/>
</dbReference>
<accession>A0A9D1JWZ9</accession>
<keyword evidence="2" id="KW-0808">Transferase</keyword>
<feature type="domain" description="Cytidyltransferase-like" evidence="8">
    <location>
        <begin position="27"/>
        <end position="138"/>
    </location>
</feature>
<keyword evidence="3 9" id="KW-0548">Nucleotidyltransferase</keyword>
<evidence type="ECO:0000256" key="2">
    <source>
        <dbReference type="ARBA" id="ARBA00022679"/>
    </source>
</evidence>
<dbReference type="NCBIfam" id="TIGR02199">
    <property type="entry name" value="rfaE_dom_II"/>
    <property type="match status" value="1"/>
</dbReference>
<dbReference type="InterPro" id="IPR011914">
    <property type="entry name" value="RfaE_dom_II"/>
</dbReference>
<dbReference type="Gene3D" id="3.40.50.620">
    <property type="entry name" value="HUPs"/>
    <property type="match status" value="1"/>
</dbReference>